<sequence length="115" mass="12245">MLLSACGASAPTRYHTLLDTPSGAQASISAKFFIDVLPVSIPAQVDRPQLVVRDGGGVLPLEQERWIAPLADEARAALSADLSRELGATDIAGQPRPVGARVLTIRVDLRRFESV</sequence>
<accession>X1FKH9</accession>
<feature type="non-terminal residue" evidence="2">
    <location>
        <position position="115"/>
    </location>
</feature>
<dbReference type="EMBL" id="BARU01014438">
    <property type="protein sequence ID" value="GAH33010.1"/>
    <property type="molecule type" value="Genomic_DNA"/>
</dbReference>
<organism evidence="2">
    <name type="scientific">marine sediment metagenome</name>
    <dbReference type="NCBI Taxonomy" id="412755"/>
    <lineage>
        <taxon>unclassified sequences</taxon>
        <taxon>metagenomes</taxon>
        <taxon>ecological metagenomes</taxon>
    </lineage>
</organism>
<feature type="domain" description="ABC-type transport auxiliary lipoprotein component" evidence="1">
    <location>
        <begin position="19"/>
        <end position="114"/>
    </location>
</feature>
<reference evidence="2" key="1">
    <citation type="journal article" date="2014" name="Front. Microbiol.">
        <title>High frequency of phylogenetically diverse reductive dehalogenase-homologous genes in deep subseafloor sedimentary metagenomes.</title>
        <authorList>
            <person name="Kawai M."/>
            <person name="Futagami T."/>
            <person name="Toyoda A."/>
            <person name="Takaki Y."/>
            <person name="Nishi S."/>
            <person name="Hori S."/>
            <person name="Arai W."/>
            <person name="Tsubouchi T."/>
            <person name="Morono Y."/>
            <person name="Uchiyama I."/>
            <person name="Ito T."/>
            <person name="Fujiyama A."/>
            <person name="Inagaki F."/>
            <person name="Takami H."/>
        </authorList>
    </citation>
    <scope>NUCLEOTIDE SEQUENCE</scope>
    <source>
        <strain evidence="2">Expedition CK06-06</strain>
    </source>
</reference>
<dbReference type="AlphaFoldDB" id="X1FKH9"/>
<dbReference type="InterPro" id="IPR005586">
    <property type="entry name" value="ABC_trans_aux"/>
</dbReference>
<gene>
    <name evidence="2" type="ORF">S03H2_25484</name>
</gene>
<proteinExistence type="predicted"/>
<evidence type="ECO:0000259" key="1">
    <source>
        <dbReference type="Pfam" id="PF03886"/>
    </source>
</evidence>
<dbReference type="SUPFAM" id="SSF159594">
    <property type="entry name" value="XCC0632-like"/>
    <property type="match status" value="1"/>
</dbReference>
<evidence type="ECO:0000313" key="2">
    <source>
        <dbReference type="EMBL" id="GAH33010.1"/>
    </source>
</evidence>
<comment type="caution">
    <text evidence="2">The sequence shown here is derived from an EMBL/GenBank/DDBJ whole genome shotgun (WGS) entry which is preliminary data.</text>
</comment>
<protein>
    <recommendedName>
        <fullName evidence="1">ABC-type transport auxiliary lipoprotein component domain-containing protein</fullName>
    </recommendedName>
</protein>
<name>X1FKH9_9ZZZZ</name>
<dbReference type="Pfam" id="PF03886">
    <property type="entry name" value="ABC_trans_aux"/>
    <property type="match status" value="1"/>
</dbReference>
<dbReference type="Gene3D" id="3.40.50.10610">
    <property type="entry name" value="ABC-type transport auxiliary lipoprotein component"/>
    <property type="match status" value="1"/>
</dbReference>